<dbReference type="AlphaFoldDB" id="A0A166FM10"/>
<organism evidence="2 3">
    <name type="scientific">Athelia psychrophila</name>
    <dbReference type="NCBI Taxonomy" id="1759441"/>
    <lineage>
        <taxon>Eukaryota</taxon>
        <taxon>Fungi</taxon>
        <taxon>Dikarya</taxon>
        <taxon>Basidiomycota</taxon>
        <taxon>Agaricomycotina</taxon>
        <taxon>Agaricomycetes</taxon>
        <taxon>Agaricomycetidae</taxon>
        <taxon>Atheliales</taxon>
        <taxon>Atheliaceae</taxon>
        <taxon>Athelia</taxon>
    </lineage>
</organism>
<evidence type="ECO:0000256" key="1">
    <source>
        <dbReference type="SAM" id="MobiDB-lite"/>
    </source>
</evidence>
<name>A0A166FM10_9AGAM</name>
<evidence type="ECO:0000313" key="2">
    <source>
        <dbReference type="EMBL" id="KZP16953.1"/>
    </source>
</evidence>
<gene>
    <name evidence="2" type="ORF">FIBSPDRAFT_1047220</name>
</gene>
<keyword evidence="3" id="KW-1185">Reference proteome</keyword>
<proteinExistence type="predicted"/>
<feature type="compositionally biased region" description="Basic and acidic residues" evidence="1">
    <location>
        <begin position="190"/>
        <end position="205"/>
    </location>
</feature>
<dbReference type="EMBL" id="KV417588">
    <property type="protein sequence ID" value="KZP16953.1"/>
    <property type="molecule type" value="Genomic_DNA"/>
</dbReference>
<protein>
    <submittedName>
        <fullName evidence="2">Uncharacterized protein</fullName>
    </submittedName>
</protein>
<feature type="region of interest" description="Disordered" evidence="1">
    <location>
        <begin position="190"/>
        <end position="234"/>
    </location>
</feature>
<sequence>MSSSPTGNNTDQEEGKSRFPLLFSYVTIKIDPVKSVERLEDDEATAAAQDAVNKVYIGYLSFYGGWMDDEHDGHSDYVIHLLRSGLPKSSPDEFFEEHMCIPVFPNTDHPSREPLTLSRPLPIGWTNCYHASFEVVSLRVPVSYGKNDEPIKLPMMVRAKHIVAIGEDNARRLKLMQASQGVDLAPTVEVRERAPSPASSEEHDSFFPSRQSASSRGGTISVASVDDDDTSKPVPPPIAAISYDIAALPSIEDPQDLLAEIKLIETLFHEAYARAPAKRARAKEELARAIEEAKKLDEATFNHSQSKRSLVPQVEDHTLPQANPSAAQESAPSSNSNPIHKVVSFFRKSRLSARIVPKRGKGMGHVMLPLNSRVCEAFLKLGLALEETSLRVNGVPWSMSKAASSLVV</sequence>
<dbReference type="Proteomes" id="UP000076532">
    <property type="component" value="Unassembled WGS sequence"/>
</dbReference>
<evidence type="ECO:0000313" key="3">
    <source>
        <dbReference type="Proteomes" id="UP000076532"/>
    </source>
</evidence>
<reference evidence="2 3" key="1">
    <citation type="journal article" date="2016" name="Mol. Biol. Evol.">
        <title>Comparative Genomics of Early-Diverging Mushroom-Forming Fungi Provides Insights into the Origins of Lignocellulose Decay Capabilities.</title>
        <authorList>
            <person name="Nagy L.G."/>
            <person name="Riley R."/>
            <person name="Tritt A."/>
            <person name="Adam C."/>
            <person name="Daum C."/>
            <person name="Floudas D."/>
            <person name="Sun H."/>
            <person name="Yadav J.S."/>
            <person name="Pangilinan J."/>
            <person name="Larsson K.H."/>
            <person name="Matsuura K."/>
            <person name="Barry K."/>
            <person name="Labutti K."/>
            <person name="Kuo R."/>
            <person name="Ohm R.A."/>
            <person name="Bhattacharya S.S."/>
            <person name="Shirouzu T."/>
            <person name="Yoshinaga Y."/>
            <person name="Martin F.M."/>
            <person name="Grigoriev I.V."/>
            <person name="Hibbett D.S."/>
        </authorList>
    </citation>
    <scope>NUCLEOTIDE SEQUENCE [LARGE SCALE GENOMIC DNA]</scope>
    <source>
        <strain evidence="2 3">CBS 109695</strain>
    </source>
</reference>
<feature type="compositionally biased region" description="Polar residues" evidence="1">
    <location>
        <begin position="208"/>
        <end position="222"/>
    </location>
</feature>
<accession>A0A166FM10</accession>